<keyword evidence="2" id="KW-0175">Coiled coil</keyword>
<dbReference type="AlphaFoldDB" id="R7ZVZ3"/>
<accession>R7ZVZ3</accession>
<comment type="subcellular location">
    <subcellularLocation>
        <location evidence="1">Cell envelope</location>
    </subcellularLocation>
</comment>
<dbReference type="OrthoDB" id="9798190at2"/>
<organism evidence="3 4">
    <name type="scientific">Lunatimonas lonarensis</name>
    <dbReference type="NCBI Taxonomy" id="1232681"/>
    <lineage>
        <taxon>Bacteria</taxon>
        <taxon>Pseudomonadati</taxon>
        <taxon>Bacteroidota</taxon>
        <taxon>Cytophagia</taxon>
        <taxon>Cytophagales</taxon>
        <taxon>Cyclobacteriaceae</taxon>
    </lineage>
</organism>
<proteinExistence type="predicted"/>
<comment type="caution">
    <text evidence="3">The sequence shown here is derived from an EMBL/GenBank/DDBJ whole genome shotgun (WGS) entry which is preliminary data.</text>
</comment>
<evidence type="ECO:0000256" key="2">
    <source>
        <dbReference type="ARBA" id="ARBA00023054"/>
    </source>
</evidence>
<keyword evidence="4" id="KW-1185">Reference proteome</keyword>
<dbReference type="PANTHER" id="PTHR32347">
    <property type="entry name" value="EFFLUX SYSTEM COMPONENT YKNX-RELATED"/>
    <property type="match status" value="1"/>
</dbReference>
<sequence length="347" mass="40101">MIILAGIYFASSEYTTHYAIHTRGIVLPGKVWELQRYADGNFITLLKDNVNGYTDHYNVTEFSRGDVVEFQLLKAIEENPLVKKGDTVGFIRSNEEQRKYRQLLDELEVLQSELLFFTTGLKPEDIDVSREKMKLAEQDLNTEVLLFRRNQLLFQDSVISQREYEVFENILRLKEAELHVKSAEFQSAITGDKPEQELLIRSKILQTSNQLEILRERLNYFTILSPLDGIIKKGVDLLTDRMQISVWDTSRLAVTIPIEVIDKKHIIPGNIVTFYSQSEKAQMSGKVVSVDNTVKQINNKQIVFATAELDDHLSLETMEELVEVKITADEITLKEYFIRMFNKTISR</sequence>
<dbReference type="GO" id="GO:0030313">
    <property type="term" value="C:cell envelope"/>
    <property type="evidence" value="ECO:0007669"/>
    <property type="project" value="UniProtKB-SubCell"/>
</dbReference>
<dbReference type="InterPro" id="IPR050465">
    <property type="entry name" value="UPF0194_transport"/>
</dbReference>
<evidence type="ECO:0000313" key="3">
    <source>
        <dbReference type="EMBL" id="EON78320.1"/>
    </source>
</evidence>
<evidence type="ECO:0008006" key="5">
    <source>
        <dbReference type="Google" id="ProtNLM"/>
    </source>
</evidence>
<reference evidence="3 4" key="1">
    <citation type="submission" date="2013-02" db="EMBL/GenBank/DDBJ databases">
        <title>A novel strain isolated from Lonar lake, Maharashtra, India.</title>
        <authorList>
            <person name="Singh A."/>
        </authorList>
    </citation>
    <scope>NUCLEOTIDE SEQUENCE [LARGE SCALE GENOMIC DNA]</scope>
    <source>
        <strain evidence="3 4">AK24</strain>
    </source>
</reference>
<evidence type="ECO:0000256" key="1">
    <source>
        <dbReference type="ARBA" id="ARBA00004196"/>
    </source>
</evidence>
<dbReference type="PANTHER" id="PTHR32347:SF23">
    <property type="entry name" value="BLL5650 PROTEIN"/>
    <property type="match status" value="1"/>
</dbReference>
<dbReference type="STRING" id="1232681.ADIS_1183"/>
<name>R7ZVZ3_9BACT</name>
<protein>
    <recommendedName>
        <fullName evidence="5">HlyD family efflux transporter periplasmic adaptor subunit</fullName>
    </recommendedName>
</protein>
<evidence type="ECO:0000313" key="4">
    <source>
        <dbReference type="Proteomes" id="UP000013909"/>
    </source>
</evidence>
<gene>
    <name evidence="3" type="ORF">ADIS_1183</name>
</gene>
<dbReference type="Proteomes" id="UP000013909">
    <property type="component" value="Unassembled WGS sequence"/>
</dbReference>
<dbReference type="EMBL" id="AQHR01000040">
    <property type="protein sequence ID" value="EON78320.1"/>
    <property type="molecule type" value="Genomic_DNA"/>
</dbReference>